<dbReference type="Gene3D" id="2.40.280.10">
    <property type="match status" value="1"/>
</dbReference>
<dbReference type="GO" id="GO:0005829">
    <property type="term" value="C:cytosol"/>
    <property type="evidence" value="ECO:0007669"/>
    <property type="project" value="TreeGrafter"/>
</dbReference>
<evidence type="ECO:0000256" key="1">
    <source>
        <dbReference type="ARBA" id="ARBA00022490"/>
    </source>
</evidence>
<gene>
    <name evidence="3" type="primary">smpB</name>
    <name evidence="4" type="ORF">UY82_C0049G0006</name>
</gene>
<dbReference type="PANTHER" id="PTHR30308:SF2">
    <property type="entry name" value="SSRA-BINDING PROTEIN"/>
    <property type="match status" value="1"/>
</dbReference>
<dbReference type="PANTHER" id="PTHR30308">
    <property type="entry name" value="TMRNA-BINDING COMPONENT OF TRANS-TRANSLATION TAGGING COMPLEX"/>
    <property type="match status" value="1"/>
</dbReference>
<dbReference type="Pfam" id="PF01668">
    <property type="entry name" value="SmpB"/>
    <property type="match status" value="1"/>
</dbReference>
<protein>
    <recommendedName>
        <fullName evidence="3">SsrA-binding protein</fullName>
    </recommendedName>
    <alternativeName>
        <fullName evidence="3">Small protein B</fullName>
    </alternativeName>
</protein>
<evidence type="ECO:0000313" key="5">
    <source>
        <dbReference type="Proteomes" id="UP000033865"/>
    </source>
</evidence>
<sequence>MPHTKKTVGQTLALNKRARFDYDWLETYEAGVALTGAETKSAKDGHLQLKGAFVSMSDSEATLKNAYIAPYKPAHLGESYDPNRDRKLLLHRRELKRLIGKQREAGLTLIPTRVYLRGRYVKVEIALARGKKQYEKKQAIKKRELDREVRTRMYSR</sequence>
<reference evidence="4 5" key="1">
    <citation type="journal article" date="2015" name="Nature">
        <title>rRNA introns, odd ribosomes, and small enigmatic genomes across a large radiation of phyla.</title>
        <authorList>
            <person name="Brown C.T."/>
            <person name="Hug L.A."/>
            <person name="Thomas B.C."/>
            <person name="Sharon I."/>
            <person name="Castelle C.J."/>
            <person name="Singh A."/>
            <person name="Wilkins M.J."/>
            <person name="Williams K.H."/>
            <person name="Banfield J.F."/>
        </authorList>
    </citation>
    <scope>NUCLEOTIDE SEQUENCE [LARGE SCALE GENOMIC DNA]</scope>
</reference>
<evidence type="ECO:0000313" key="4">
    <source>
        <dbReference type="EMBL" id="KKW35121.1"/>
    </source>
</evidence>
<keyword evidence="1 3" id="KW-0963">Cytoplasm</keyword>
<dbReference type="InterPro" id="IPR023620">
    <property type="entry name" value="SmpB"/>
</dbReference>
<accession>A0A0G1XW01</accession>
<comment type="caution">
    <text evidence="4">The sequence shown here is derived from an EMBL/GenBank/DDBJ whole genome shotgun (WGS) entry which is preliminary data.</text>
</comment>
<organism evidence="4 5">
    <name type="scientific">Candidatus Uhrbacteria bacterium GW2011_GWC2_53_7</name>
    <dbReference type="NCBI Taxonomy" id="1618986"/>
    <lineage>
        <taxon>Bacteria</taxon>
        <taxon>Candidatus Uhriibacteriota</taxon>
    </lineage>
</organism>
<dbReference type="SUPFAM" id="SSF74982">
    <property type="entry name" value="Small protein B (SmpB)"/>
    <property type="match status" value="1"/>
</dbReference>
<dbReference type="GO" id="GO:0070930">
    <property type="term" value="P:trans-translation-dependent protein tagging"/>
    <property type="evidence" value="ECO:0007669"/>
    <property type="project" value="TreeGrafter"/>
</dbReference>
<dbReference type="NCBIfam" id="NF003843">
    <property type="entry name" value="PRK05422.1"/>
    <property type="match status" value="1"/>
</dbReference>
<dbReference type="Proteomes" id="UP000033865">
    <property type="component" value="Unassembled WGS sequence"/>
</dbReference>
<name>A0A0G1XW01_9BACT</name>
<dbReference type="InterPro" id="IPR000037">
    <property type="entry name" value="SsrA-bd_prot"/>
</dbReference>
<comment type="subcellular location">
    <subcellularLocation>
        <location evidence="3">Cytoplasm</location>
    </subcellularLocation>
    <text evidence="3">The tmRNA-SmpB complex associates with stalled 70S ribosomes.</text>
</comment>
<comment type="similarity">
    <text evidence="3">Belongs to the SmpB family.</text>
</comment>
<proteinExistence type="inferred from homology"/>
<dbReference type="EMBL" id="LCRN01000049">
    <property type="protein sequence ID" value="KKW35121.1"/>
    <property type="molecule type" value="Genomic_DNA"/>
</dbReference>
<dbReference type="CDD" id="cd09294">
    <property type="entry name" value="SmpB"/>
    <property type="match status" value="1"/>
</dbReference>
<dbReference type="GO" id="GO:0003723">
    <property type="term" value="F:RNA binding"/>
    <property type="evidence" value="ECO:0007669"/>
    <property type="project" value="UniProtKB-UniRule"/>
</dbReference>
<keyword evidence="2 3" id="KW-0694">RNA-binding</keyword>
<dbReference type="NCBIfam" id="TIGR00086">
    <property type="entry name" value="smpB"/>
    <property type="match status" value="1"/>
</dbReference>
<dbReference type="GO" id="GO:0070929">
    <property type="term" value="P:trans-translation"/>
    <property type="evidence" value="ECO:0007669"/>
    <property type="project" value="UniProtKB-UniRule"/>
</dbReference>
<evidence type="ECO:0000256" key="2">
    <source>
        <dbReference type="ARBA" id="ARBA00022884"/>
    </source>
</evidence>
<dbReference type="PATRIC" id="fig|1618986.3.peg.542"/>
<dbReference type="HAMAP" id="MF_00023">
    <property type="entry name" value="SmpB"/>
    <property type="match status" value="1"/>
</dbReference>
<evidence type="ECO:0000256" key="3">
    <source>
        <dbReference type="HAMAP-Rule" id="MF_00023"/>
    </source>
</evidence>
<dbReference type="AlphaFoldDB" id="A0A0G1XW01"/>
<comment type="function">
    <text evidence="3">Required for rescue of stalled ribosomes mediated by trans-translation. Binds to transfer-messenger RNA (tmRNA), required for stable association of tmRNA with ribosomes. tmRNA and SmpB together mimic tRNA shape, replacing the anticodon stem-loop with SmpB. tmRNA is encoded by the ssrA gene; the 2 termini fold to resemble tRNA(Ala) and it encodes a 'tag peptide', a short internal open reading frame. During trans-translation Ala-aminoacylated tmRNA acts like a tRNA, entering the A-site of stalled ribosomes, displacing the stalled mRNA. The ribosome then switches to translate the ORF on the tmRNA; the nascent peptide is terminated with the 'tag peptide' encoded by the tmRNA and targeted for degradation. The ribosome is freed to recommence translation, which seems to be the essential function of trans-translation.</text>
</comment>